<comment type="caution">
    <text evidence="2">The sequence shown here is derived from an EMBL/GenBank/DDBJ whole genome shotgun (WGS) entry which is preliminary data.</text>
</comment>
<feature type="transmembrane region" description="Helical" evidence="1">
    <location>
        <begin position="14"/>
        <end position="31"/>
    </location>
</feature>
<keyword evidence="1" id="KW-1133">Transmembrane helix</keyword>
<gene>
    <name evidence="2" type="ORF">LEP1GSC194_0558</name>
</gene>
<protein>
    <submittedName>
        <fullName evidence="2">Uncharacterized protein</fullName>
    </submittedName>
</protein>
<dbReference type="Proteomes" id="UP000011988">
    <property type="component" value="Unassembled WGS sequence"/>
</dbReference>
<name>M6CZZ2_9LEPT</name>
<dbReference type="AlphaFoldDB" id="M6CZZ2"/>
<feature type="transmembrane region" description="Helical" evidence="1">
    <location>
        <begin position="68"/>
        <end position="88"/>
    </location>
</feature>
<dbReference type="RefSeq" id="WP_020772804.1">
    <property type="nucleotide sequence ID" value="NZ_ANIK01000028.1"/>
</dbReference>
<evidence type="ECO:0000313" key="2">
    <source>
        <dbReference type="EMBL" id="EMJ96021.1"/>
    </source>
</evidence>
<reference evidence="2 3" key="1">
    <citation type="submission" date="2013-01" db="EMBL/GenBank/DDBJ databases">
        <authorList>
            <person name="Harkins D.M."/>
            <person name="Durkin A.S."/>
            <person name="Brinkac L.M."/>
            <person name="Haft D.H."/>
            <person name="Selengut J.D."/>
            <person name="Sanka R."/>
            <person name="DePew J."/>
            <person name="Purushe J."/>
            <person name="Galloway R.L."/>
            <person name="Vinetz J.M."/>
            <person name="Sutton G.G."/>
            <person name="Nierman W.C."/>
            <person name="Fouts D.E."/>
        </authorList>
    </citation>
    <scope>NUCLEOTIDE SEQUENCE [LARGE SCALE GENOMIC DNA]</scope>
    <source>
        <strain evidence="2 3">79601</strain>
    </source>
</reference>
<feature type="transmembrane region" description="Helical" evidence="1">
    <location>
        <begin position="38"/>
        <end position="62"/>
    </location>
</feature>
<organism evidence="2 3">
    <name type="scientific">Leptospira alstonii serovar Sichuan str. 79601</name>
    <dbReference type="NCBI Taxonomy" id="1218565"/>
    <lineage>
        <taxon>Bacteria</taxon>
        <taxon>Pseudomonadati</taxon>
        <taxon>Spirochaetota</taxon>
        <taxon>Spirochaetia</taxon>
        <taxon>Leptospirales</taxon>
        <taxon>Leptospiraceae</taxon>
        <taxon>Leptospira</taxon>
    </lineage>
</organism>
<keyword evidence="1" id="KW-0472">Membrane</keyword>
<evidence type="ECO:0000313" key="3">
    <source>
        <dbReference type="Proteomes" id="UP000011988"/>
    </source>
</evidence>
<dbReference type="PATRIC" id="fig|1218565.3.peg.1552"/>
<proteinExistence type="predicted"/>
<keyword evidence="1" id="KW-0812">Transmembrane</keyword>
<accession>M6CZZ2</accession>
<dbReference type="OrthoDB" id="344233at2"/>
<sequence>MHKLFMNFEVKKRGLRIALFFTIVSLICFLMENTILQFTFLGLGLVSFVFTLVLPEVFYSFTNRVLEWTLTFLSAILKVGLLFFYLIFWKPIGLGIDLFRGGKSS</sequence>
<dbReference type="EMBL" id="ANIK01000028">
    <property type="protein sequence ID" value="EMJ96021.1"/>
    <property type="molecule type" value="Genomic_DNA"/>
</dbReference>
<evidence type="ECO:0000256" key="1">
    <source>
        <dbReference type="SAM" id="Phobius"/>
    </source>
</evidence>